<dbReference type="GO" id="GO:0016757">
    <property type="term" value="F:glycosyltransferase activity"/>
    <property type="evidence" value="ECO:0007669"/>
    <property type="project" value="InterPro"/>
</dbReference>
<dbReference type="InterPro" id="IPR001296">
    <property type="entry name" value="Glyco_trans_1"/>
</dbReference>
<dbReference type="InterPro" id="IPR028098">
    <property type="entry name" value="Glyco_trans_4-like_N"/>
</dbReference>
<accession>A0A437PRH3</accession>
<organism evidence="4 5">
    <name type="scientific">Sandaracinomonas limnophila</name>
    <dbReference type="NCBI Taxonomy" id="1862386"/>
    <lineage>
        <taxon>Bacteria</taxon>
        <taxon>Pseudomonadati</taxon>
        <taxon>Bacteroidota</taxon>
        <taxon>Cytophagia</taxon>
        <taxon>Cytophagales</taxon>
        <taxon>Flectobacillaceae</taxon>
        <taxon>Sandaracinomonas</taxon>
    </lineage>
</organism>
<dbReference type="Proteomes" id="UP000282832">
    <property type="component" value="Unassembled WGS sequence"/>
</dbReference>
<reference evidence="4 5" key="1">
    <citation type="submission" date="2019-01" db="EMBL/GenBank/DDBJ databases">
        <authorList>
            <person name="Chen W.-M."/>
        </authorList>
    </citation>
    <scope>NUCLEOTIDE SEQUENCE [LARGE SCALE GENOMIC DNA]</scope>
    <source>
        <strain evidence="4 5">FSY-15</strain>
    </source>
</reference>
<dbReference type="OrthoDB" id="9801609at2"/>
<sequence>MKIGFDAKRLFLNNTGLGNYSRFVVDSLVKSHPENQYFLYTPNTRKNKGTEHYFSTSNVHIIQPKGLLKFGFLKSIWRTFFISFDTSVKELDVFHGLSHELPLGLPPNVKKVLTVHDVIFLRFPEYFPVIDRFFYKLKLASACEKADLIIAISEETKKDIIAFFQVDESKIQVIYQGCNEIYFDKVSDERRAIIMQKYNLPDKYILNVGSIEERKNVGLLIEALAQIPENDRPDIVLIGKRTPYTQKVEKLIQKYKLEAKVHILPFISFEDLSGIYQQAKLFAYTSKVEGFGIPILEAMVSEIPVLVPKGSCFTEVVGPDGVYFEPENSLDLANKIQHILKSETAELISYQTNYAKRFFEDSQKKYYKLLEDLLKK</sequence>
<dbReference type="SUPFAM" id="SSF53756">
    <property type="entry name" value="UDP-Glycosyltransferase/glycogen phosphorylase"/>
    <property type="match status" value="1"/>
</dbReference>
<evidence type="ECO:0000256" key="1">
    <source>
        <dbReference type="ARBA" id="ARBA00022679"/>
    </source>
</evidence>
<dbReference type="PANTHER" id="PTHR46401">
    <property type="entry name" value="GLYCOSYLTRANSFERASE WBBK-RELATED"/>
    <property type="match status" value="1"/>
</dbReference>
<name>A0A437PRH3_9BACT</name>
<dbReference type="RefSeq" id="WP_127803956.1">
    <property type="nucleotide sequence ID" value="NZ_SACY01000003.1"/>
</dbReference>
<feature type="domain" description="Glycosyltransferase subfamily 4-like N-terminal" evidence="3">
    <location>
        <begin position="38"/>
        <end position="178"/>
    </location>
</feature>
<protein>
    <submittedName>
        <fullName evidence="4">Glycosyltransferase family 1 protein</fullName>
    </submittedName>
</protein>
<evidence type="ECO:0000259" key="2">
    <source>
        <dbReference type="Pfam" id="PF00534"/>
    </source>
</evidence>
<dbReference type="CDD" id="cd03809">
    <property type="entry name" value="GT4_MtfB-like"/>
    <property type="match status" value="1"/>
</dbReference>
<dbReference type="PANTHER" id="PTHR46401:SF2">
    <property type="entry name" value="GLYCOSYLTRANSFERASE WBBK-RELATED"/>
    <property type="match status" value="1"/>
</dbReference>
<keyword evidence="1 4" id="KW-0808">Transferase</keyword>
<dbReference type="EMBL" id="SACY01000003">
    <property type="protein sequence ID" value="RVU24852.1"/>
    <property type="molecule type" value="Genomic_DNA"/>
</dbReference>
<dbReference type="AlphaFoldDB" id="A0A437PRH3"/>
<gene>
    <name evidence="4" type="ORF">EOJ36_07540</name>
</gene>
<comment type="caution">
    <text evidence="4">The sequence shown here is derived from an EMBL/GenBank/DDBJ whole genome shotgun (WGS) entry which is preliminary data.</text>
</comment>
<dbReference type="Pfam" id="PF13439">
    <property type="entry name" value="Glyco_transf_4"/>
    <property type="match status" value="1"/>
</dbReference>
<evidence type="ECO:0000259" key="3">
    <source>
        <dbReference type="Pfam" id="PF13439"/>
    </source>
</evidence>
<evidence type="ECO:0000313" key="4">
    <source>
        <dbReference type="EMBL" id="RVU24852.1"/>
    </source>
</evidence>
<dbReference type="Pfam" id="PF00534">
    <property type="entry name" value="Glycos_transf_1"/>
    <property type="match status" value="1"/>
</dbReference>
<dbReference type="Gene3D" id="3.40.50.2000">
    <property type="entry name" value="Glycogen Phosphorylase B"/>
    <property type="match status" value="2"/>
</dbReference>
<dbReference type="GO" id="GO:0009103">
    <property type="term" value="P:lipopolysaccharide biosynthetic process"/>
    <property type="evidence" value="ECO:0007669"/>
    <property type="project" value="TreeGrafter"/>
</dbReference>
<feature type="domain" description="Glycosyl transferase family 1" evidence="2">
    <location>
        <begin position="196"/>
        <end position="356"/>
    </location>
</feature>
<proteinExistence type="predicted"/>
<evidence type="ECO:0000313" key="5">
    <source>
        <dbReference type="Proteomes" id="UP000282832"/>
    </source>
</evidence>
<keyword evidence="5" id="KW-1185">Reference proteome</keyword>